<keyword evidence="1" id="KW-1133">Transmembrane helix</keyword>
<feature type="transmembrane region" description="Helical" evidence="1">
    <location>
        <begin position="64"/>
        <end position="82"/>
    </location>
</feature>
<proteinExistence type="predicted"/>
<dbReference type="AlphaFoldDB" id="A0A231V0A1"/>
<accession>A0A231V0A1</accession>
<dbReference type="EMBL" id="NBYO01000001">
    <property type="protein sequence ID" value="OXT01550.1"/>
    <property type="molecule type" value="Genomic_DNA"/>
</dbReference>
<evidence type="ECO:0000313" key="2">
    <source>
        <dbReference type="EMBL" id="OXT01550.1"/>
    </source>
</evidence>
<reference evidence="3" key="1">
    <citation type="journal article" date="2017" name="Int. J. Syst. Evol. Microbiol.">
        <title>Notoacmeibacter marinus gen. nov., sp. nov., isolated from the gut of a limpet and proposal of Notoacmeibacteraceae fam. nov. in the order Rhizobiales of the class Alphaproteobacteria.</title>
        <authorList>
            <person name="Huang Z."/>
            <person name="Guo F."/>
            <person name="Lai Q."/>
        </authorList>
    </citation>
    <scope>NUCLEOTIDE SEQUENCE [LARGE SCALE GENOMIC DNA]</scope>
    <source>
        <strain evidence="3">XMTR2A4</strain>
    </source>
</reference>
<protein>
    <recommendedName>
        <fullName evidence="4">DUF2975 domain-containing protein</fullName>
    </recommendedName>
</protein>
<organism evidence="2 3">
    <name type="scientific">Notoacmeibacter marinus</name>
    <dbReference type="NCBI Taxonomy" id="1876515"/>
    <lineage>
        <taxon>Bacteria</taxon>
        <taxon>Pseudomonadati</taxon>
        <taxon>Pseudomonadota</taxon>
        <taxon>Alphaproteobacteria</taxon>
        <taxon>Hyphomicrobiales</taxon>
        <taxon>Notoacmeibacteraceae</taxon>
        <taxon>Notoacmeibacter</taxon>
    </lineage>
</organism>
<feature type="transmembrane region" description="Helical" evidence="1">
    <location>
        <begin position="103"/>
        <end position="130"/>
    </location>
</feature>
<evidence type="ECO:0000256" key="1">
    <source>
        <dbReference type="SAM" id="Phobius"/>
    </source>
</evidence>
<evidence type="ECO:0008006" key="4">
    <source>
        <dbReference type="Google" id="ProtNLM"/>
    </source>
</evidence>
<dbReference type="Pfam" id="PF11188">
    <property type="entry name" value="DUF2975"/>
    <property type="match status" value="1"/>
</dbReference>
<gene>
    <name evidence="2" type="ORF">B7H23_00800</name>
</gene>
<dbReference type="Proteomes" id="UP000215405">
    <property type="component" value="Unassembled WGS sequence"/>
</dbReference>
<sequence>MERNIRRQRIVLWSRALNLLLTAMAVVAPLAVVVMGATMSAAEIAASADVDPALFPTVTDDKRIAIVVLTVIPVLVLSYGLLRLRTALSAFRRGQYFSRDVFVAFRSFASTLLAATLLRLAVVPLTGLILSAGSEKGSLAITIGFDTIQSLVLIAGFWLLAWVFTEAAAIEDENRQFV</sequence>
<dbReference type="RefSeq" id="WP_094075519.1">
    <property type="nucleotide sequence ID" value="NZ_NBYO01000001.1"/>
</dbReference>
<name>A0A231V0A1_9HYPH</name>
<keyword evidence="1" id="KW-0472">Membrane</keyword>
<evidence type="ECO:0000313" key="3">
    <source>
        <dbReference type="Proteomes" id="UP000215405"/>
    </source>
</evidence>
<keyword evidence="1" id="KW-0812">Transmembrane</keyword>
<keyword evidence="3" id="KW-1185">Reference proteome</keyword>
<comment type="caution">
    <text evidence="2">The sequence shown here is derived from an EMBL/GenBank/DDBJ whole genome shotgun (WGS) entry which is preliminary data.</text>
</comment>
<dbReference type="InterPro" id="IPR021354">
    <property type="entry name" value="DUF2975"/>
</dbReference>